<comment type="subcellular location">
    <subcellularLocation>
        <location evidence="6">Cytoplasm</location>
    </subcellularLocation>
</comment>
<name>A0A9D1XU19_9BACT</name>
<dbReference type="PANTHER" id="PTHR10993">
    <property type="entry name" value="OCTANOYLTRANSFERASE"/>
    <property type="match status" value="1"/>
</dbReference>
<dbReference type="GO" id="GO:0009249">
    <property type="term" value="P:protein lipoylation"/>
    <property type="evidence" value="ECO:0007669"/>
    <property type="project" value="InterPro"/>
</dbReference>
<dbReference type="Pfam" id="PF21948">
    <property type="entry name" value="LplA-B_cat"/>
    <property type="match status" value="1"/>
</dbReference>
<dbReference type="PROSITE" id="PS51733">
    <property type="entry name" value="BPL_LPL_CATALYTIC"/>
    <property type="match status" value="1"/>
</dbReference>
<feature type="binding site" evidence="6 9">
    <location>
        <begin position="167"/>
        <end position="169"/>
    </location>
    <ligand>
        <name>substrate</name>
    </ligand>
</feature>
<evidence type="ECO:0000259" key="11">
    <source>
        <dbReference type="PROSITE" id="PS51733"/>
    </source>
</evidence>
<evidence type="ECO:0000256" key="4">
    <source>
        <dbReference type="ARBA" id="ARBA00023315"/>
    </source>
</evidence>
<feature type="domain" description="BPL/LPL catalytic" evidence="11">
    <location>
        <begin position="37"/>
        <end position="221"/>
    </location>
</feature>
<evidence type="ECO:0000256" key="7">
    <source>
        <dbReference type="PIRNR" id="PIRNR016262"/>
    </source>
</evidence>
<evidence type="ECO:0000256" key="8">
    <source>
        <dbReference type="PIRSR" id="PIRSR016262-1"/>
    </source>
</evidence>
<keyword evidence="2 6" id="KW-0963">Cytoplasm</keyword>
<dbReference type="AlphaFoldDB" id="A0A9D1XU19"/>
<comment type="catalytic activity">
    <reaction evidence="6 7">
        <text>octanoyl-[ACP] + L-lysyl-[protein] = N(6)-octanoyl-L-lysyl-[protein] + holo-[ACP] + H(+)</text>
        <dbReference type="Rhea" id="RHEA:17665"/>
        <dbReference type="Rhea" id="RHEA-COMP:9636"/>
        <dbReference type="Rhea" id="RHEA-COMP:9685"/>
        <dbReference type="Rhea" id="RHEA-COMP:9752"/>
        <dbReference type="Rhea" id="RHEA-COMP:9928"/>
        <dbReference type="ChEBI" id="CHEBI:15378"/>
        <dbReference type="ChEBI" id="CHEBI:29969"/>
        <dbReference type="ChEBI" id="CHEBI:64479"/>
        <dbReference type="ChEBI" id="CHEBI:78463"/>
        <dbReference type="ChEBI" id="CHEBI:78809"/>
        <dbReference type="EC" id="2.3.1.181"/>
    </reaction>
</comment>
<dbReference type="InterPro" id="IPR004143">
    <property type="entry name" value="BPL_LPL_catalytic"/>
</dbReference>
<comment type="function">
    <text evidence="5 6 7">Catalyzes the transfer of endogenously produced octanoic acid from octanoyl-acyl-carrier-protein onto the lipoyl domains of lipoate-dependent enzymes. Lipoyl-ACP can also act as a substrate although octanoyl-ACP is likely to be the physiological substrate.</text>
</comment>
<dbReference type="EMBL" id="DXEN01000037">
    <property type="protein sequence ID" value="HIX86044.1"/>
    <property type="molecule type" value="Genomic_DNA"/>
</dbReference>
<dbReference type="InterPro" id="IPR045864">
    <property type="entry name" value="aa-tRNA-synth_II/BPL/LPL"/>
</dbReference>
<keyword evidence="3 6" id="KW-0808">Transferase</keyword>
<dbReference type="NCBIfam" id="TIGR00214">
    <property type="entry name" value="lipB"/>
    <property type="match status" value="1"/>
</dbReference>
<comment type="miscellaneous">
    <text evidence="6">In the reaction, the free carboxyl group of octanoic acid is attached via an amide linkage to the epsilon-amino group of a specific lysine residue of lipoyl domains of lipoate-dependent enzymes.</text>
</comment>
<dbReference type="CDD" id="cd16444">
    <property type="entry name" value="LipB"/>
    <property type="match status" value="1"/>
</dbReference>
<reference evidence="12" key="2">
    <citation type="submission" date="2021-04" db="EMBL/GenBank/DDBJ databases">
        <authorList>
            <person name="Gilroy R."/>
        </authorList>
    </citation>
    <scope>NUCLEOTIDE SEQUENCE</scope>
    <source>
        <strain evidence="12">ChiHecec2B26-12326</strain>
    </source>
</reference>
<feature type="binding site" evidence="6 9">
    <location>
        <begin position="82"/>
        <end position="89"/>
    </location>
    <ligand>
        <name>substrate</name>
    </ligand>
</feature>
<dbReference type="NCBIfam" id="NF010925">
    <property type="entry name" value="PRK14345.1"/>
    <property type="match status" value="1"/>
</dbReference>
<feature type="site" description="Lowers pKa of active site Cys" evidence="6 10">
    <location>
        <position position="151"/>
    </location>
</feature>
<evidence type="ECO:0000256" key="1">
    <source>
        <dbReference type="ARBA" id="ARBA00004821"/>
    </source>
</evidence>
<dbReference type="PIRSF" id="PIRSF016262">
    <property type="entry name" value="LPLase"/>
    <property type="match status" value="1"/>
</dbReference>
<dbReference type="PANTHER" id="PTHR10993:SF12">
    <property type="entry name" value="OCTANOYLTRANSFERASE"/>
    <property type="match status" value="1"/>
</dbReference>
<gene>
    <name evidence="6 12" type="primary">lipB</name>
    <name evidence="12" type="ORF">H9848_05500</name>
</gene>
<feature type="active site" description="Acyl-thioester intermediate" evidence="6 8">
    <location>
        <position position="185"/>
    </location>
</feature>
<reference evidence="12" key="1">
    <citation type="journal article" date="2021" name="PeerJ">
        <title>Extensive microbial diversity within the chicken gut microbiome revealed by metagenomics and culture.</title>
        <authorList>
            <person name="Gilroy R."/>
            <person name="Ravi A."/>
            <person name="Getino M."/>
            <person name="Pursley I."/>
            <person name="Horton D.L."/>
            <person name="Alikhan N.F."/>
            <person name="Baker D."/>
            <person name="Gharbi K."/>
            <person name="Hall N."/>
            <person name="Watson M."/>
            <person name="Adriaenssens E.M."/>
            <person name="Foster-Nyarko E."/>
            <person name="Jarju S."/>
            <person name="Secka A."/>
            <person name="Antonio M."/>
            <person name="Oren A."/>
            <person name="Chaudhuri R.R."/>
            <person name="La Ragione R."/>
            <person name="Hildebrand F."/>
            <person name="Pallen M.J."/>
        </authorList>
    </citation>
    <scope>NUCLEOTIDE SEQUENCE</scope>
    <source>
        <strain evidence="12">ChiHecec2B26-12326</strain>
    </source>
</reference>
<dbReference type="GO" id="GO:0005737">
    <property type="term" value="C:cytoplasm"/>
    <property type="evidence" value="ECO:0007669"/>
    <property type="project" value="UniProtKB-SubCell"/>
</dbReference>
<dbReference type="InterPro" id="IPR020605">
    <property type="entry name" value="Octanoyltransferase_CS"/>
</dbReference>
<evidence type="ECO:0000256" key="6">
    <source>
        <dbReference type="HAMAP-Rule" id="MF_00013"/>
    </source>
</evidence>
<dbReference type="PROSITE" id="PS01313">
    <property type="entry name" value="LIPB"/>
    <property type="match status" value="1"/>
</dbReference>
<dbReference type="HAMAP" id="MF_00013">
    <property type="entry name" value="LipB"/>
    <property type="match status" value="1"/>
</dbReference>
<proteinExistence type="inferred from homology"/>
<accession>A0A9D1XU19</accession>
<evidence type="ECO:0000313" key="12">
    <source>
        <dbReference type="EMBL" id="HIX86044.1"/>
    </source>
</evidence>
<comment type="pathway">
    <text evidence="1 6 7">Protein modification; protein lipoylation via endogenous pathway; protein N(6)-(lipoyl)lysine from octanoyl-[acyl-carrier-protein]: step 1/2.</text>
</comment>
<dbReference type="InterPro" id="IPR000544">
    <property type="entry name" value="Octanoyltransferase"/>
</dbReference>
<organism evidence="12 13">
    <name type="scientific">Candidatus Parabacteroides intestinigallinarum</name>
    <dbReference type="NCBI Taxonomy" id="2838722"/>
    <lineage>
        <taxon>Bacteria</taxon>
        <taxon>Pseudomonadati</taxon>
        <taxon>Bacteroidota</taxon>
        <taxon>Bacteroidia</taxon>
        <taxon>Bacteroidales</taxon>
        <taxon>Tannerellaceae</taxon>
        <taxon>Parabacteroides</taxon>
    </lineage>
</organism>
<dbReference type="GO" id="GO:0033819">
    <property type="term" value="F:lipoyl(octanoyl) transferase activity"/>
    <property type="evidence" value="ECO:0007669"/>
    <property type="project" value="UniProtKB-EC"/>
</dbReference>
<sequence>MGNHFIYHDLGRIAYADALERQTSAFEALLEAKRDGRSGESQLLFCEHEPVFTIGKSGKDANLLVPEGLLRVRGISYFHINRGGDITYHGPGQITGYPIFDLECWRMGLRRYIETLEEVVIRFLALYGLKGERLAGATGVWLEPDTPRARKICAIGVKSSRFVTMHGFALNINTDLSYFSLINPCGFVDKGVTSLARELGGPQDFQRAKDHLRTLFEELFP</sequence>
<dbReference type="EC" id="2.3.1.181" evidence="6 7"/>
<dbReference type="Proteomes" id="UP000823847">
    <property type="component" value="Unassembled WGS sequence"/>
</dbReference>
<evidence type="ECO:0000256" key="10">
    <source>
        <dbReference type="PIRSR" id="PIRSR016262-3"/>
    </source>
</evidence>
<comment type="similarity">
    <text evidence="6 7">Belongs to the LipB family.</text>
</comment>
<evidence type="ECO:0000256" key="9">
    <source>
        <dbReference type="PIRSR" id="PIRSR016262-2"/>
    </source>
</evidence>
<dbReference type="Gene3D" id="3.30.930.10">
    <property type="entry name" value="Bira Bifunctional Protein, Domain 2"/>
    <property type="match status" value="1"/>
</dbReference>
<feature type="binding site" evidence="6 9">
    <location>
        <begin position="154"/>
        <end position="156"/>
    </location>
    <ligand>
        <name>substrate</name>
    </ligand>
</feature>
<evidence type="ECO:0000256" key="2">
    <source>
        <dbReference type="ARBA" id="ARBA00022490"/>
    </source>
</evidence>
<comment type="caution">
    <text evidence="12">The sequence shown here is derived from an EMBL/GenBank/DDBJ whole genome shotgun (WGS) entry which is preliminary data.</text>
</comment>
<keyword evidence="4 6" id="KW-0012">Acyltransferase</keyword>
<evidence type="ECO:0000256" key="3">
    <source>
        <dbReference type="ARBA" id="ARBA00022679"/>
    </source>
</evidence>
<dbReference type="SUPFAM" id="SSF55681">
    <property type="entry name" value="Class II aaRS and biotin synthetases"/>
    <property type="match status" value="1"/>
</dbReference>
<evidence type="ECO:0000313" key="13">
    <source>
        <dbReference type="Proteomes" id="UP000823847"/>
    </source>
</evidence>
<protein>
    <recommendedName>
        <fullName evidence="6 7">Octanoyltransferase</fullName>
        <ecNumber evidence="6 7">2.3.1.181</ecNumber>
    </recommendedName>
    <alternativeName>
        <fullName evidence="6">Lipoate-protein ligase B</fullName>
    </alternativeName>
    <alternativeName>
        <fullName evidence="6">Lipoyl/octanoyl transferase</fullName>
    </alternativeName>
    <alternativeName>
        <fullName evidence="6">Octanoyl-[acyl-carrier-protein]-protein N-octanoyltransferase</fullName>
    </alternativeName>
</protein>
<evidence type="ECO:0000256" key="5">
    <source>
        <dbReference type="ARBA" id="ARBA00024732"/>
    </source>
</evidence>